<feature type="transmembrane region" description="Helical" evidence="1">
    <location>
        <begin position="6"/>
        <end position="24"/>
    </location>
</feature>
<comment type="caution">
    <text evidence="2">The sequence shown here is derived from an EMBL/GenBank/DDBJ whole genome shotgun (WGS) entry which is preliminary data.</text>
</comment>
<keyword evidence="1" id="KW-1133">Transmembrane helix</keyword>
<protein>
    <submittedName>
        <fullName evidence="2">DUF3341 domain-containing protein</fullName>
    </submittedName>
</protein>
<dbReference type="EMBL" id="JAMPKK010000039">
    <property type="protein sequence ID" value="MEP0866236.1"/>
    <property type="molecule type" value="Genomic_DNA"/>
</dbReference>
<name>A0ABV0JS65_9CYAN</name>
<dbReference type="RefSeq" id="WP_190426550.1">
    <property type="nucleotide sequence ID" value="NZ_JAMPKK010000039.1"/>
</dbReference>
<reference evidence="2 3" key="1">
    <citation type="submission" date="2022-04" db="EMBL/GenBank/DDBJ databases">
        <title>Positive selection, recombination, and allopatry shape intraspecific diversity of widespread and dominant cyanobacteria.</title>
        <authorList>
            <person name="Wei J."/>
            <person name="Shu W."/>
            <person name="Hu C."/>
        </authorList>
    </citation>
    <scope>NUCLEOTIDE SEQUENCE [LARGE SCALE GENOMIC DNA]</scope>
    <source>
        <strain evidence="2 3">GB2-A5</strain>
    </source>
</reference>
<keyword evidence="1" id="KW-0812">Transmembrane</keyword>
<dbReference type="Proteomes" id="UP001442494">
    <property type="component" value="Unassembled WGS sequence"/>
</dbReference>
<evidence type="ECO:0000313" key="2">
    <source>
        <dbReference type="EMBL" id="MEP0866236.1"/>
    </source>
</evidence>
<feature type="transmembrane region" description="Helical" evidence="1">
    <location>
        <begin position="31"/>
        <end position="49"/>
    </location>
</feature>
<gene>
    <name evidence="2" type="ORF">NDI37_17380</name>
</gene>
<keyword evidence="1" id="KW-0472">Membrane</keyword>
<accession>A0ABV0JS65</accession>
<organism evidence="2 3">
    <name type="scientific">Funiculus sociatus GB2-A5</name>
    <dbReference type="NCBI Taxonomy" id="2933946"/>
    <lineage>
        <taxon>Bacteria</taxon>
        <taxon>Bacillati</taxon>
        <taxon>Cyanobacteriota</taxon>
        <taxon>Cyanophyceae</taxon>
        <taxon>Coleofasciculales</taxon>
        <taxon>Coleofasciculaceae</taxon>
        <taxon>Funiculus</taxon>
    </lineage>
</organism>
<sequence>MTPVEILVLVVIAAICGSTGQALVGYSAGGCLLSIVVGIIGAYIGLWVANEFDFPVIFALNIGGKPFPIIWSIIGSAIFAAILGFVNRLTQNNRR</sequence>
<evidence type="ECO:0000313" key="3">
    <source>
        <dbReference type="Proteomes" id="UP001442494"/>
    </source>
</evidence>
<feature type="transmembrane region" description="Helical" evidence="1">
    <location>
        <begin position="69"/>
        <end position="86"/>
    </location>
</feature>
<proteinExistence type="predicted"/>
<keyword evidence="3" id="KW-1185">Reference proteome</keyword>
<evidence type="ECO:0000256" key="1">
    <source>
        <dbReference type="SAM" id="Phobius"/>
    </source>
</evidence>